<evidence type="ECO:0000256" key="1">
    <source>
        <dbReference type="ARBA" id="ARBA00001947"/>
    </source>
</evidence>
<protein>
    <submittedName>
        <fullName evidence="7">Formimidoylglutamate deiminase</fullName>
        <ecNumber evidence="7">3.5.3.13</ecNumber>
    </submittedName>
</protein>
<keyword evidence="2" id="KW-0479">Metal-binding</keyword>
<comment type="caution">
    <text evidence="7">The sequence shown here is derived from an EMBL/GenBank/DDBJ whole genome shotgun (WGS) entry which is preliminary data.</text>
</comment>
<dbReference type="GO" id="GO:0005829">
    <property type="term" value="C:cytosol"/>
    <property type="evidence" value="ECO:0007669"/>
    <property type="project" value="TreeGrafter"/>
</dbReference>
<evidence type="ECO:0000256" key="4">
    <source>
        <dbReference type="ARBA" id="ARBA00022833"/>
    </source>
</evidence>
<sequence>MTALWTPEALLPNGWAKNVRVTVEDGKIASVVADTPAEHGDRRLTGCALLPAMANLHSHAFQRAMAGMTERRGETDDSFWTWRDLMYRFVGTLEPDEIGAVAALAFIEMLEAGHGSVAEFHYLHHQPGGAPYENPAELSHRIIAAAAETGIGLTLLPVLYTFAGTGGQPLSGGQRRFGNDTDSLLRIAEAARPVLAEDGALGIAPHSLRAVTLDQIAELQAAFADGPVHIHAAEQTAEVEAIVAAHGARPIELLLDRVGIGENWCVVHATHMSAEETRRLAKSEAVAGLCPITEANLGDGLFNAADYLAADGAFGIGTDSNVQITLAGELRLLEYGHRLHHRARNVIAGRSTSTGDTLYRAALAGGARALGRKCGAIAPGMRADLLTLDRNDETLLPLTTGQLLDGFIFAGASKALRDVWSAGRHVVRDGRHIARDDVSRRYKAAMQRIVDRL</sequence>
<dbReference type="Pfam" id="PF01979">
    <property type="entry name" value="Amidohydro_1"/>
    <property type="match status" value="1"/>
</dbReference>
<keyword evidence="8" id="KW-1185">Reference proteome</keyword>
<keyword evidence="3 7" id="KW-0378">Hydrolase</keyword>
<organism evidence="7 8">
    <name type="scientific">Oceaniradius stylonematis</name>
    <dbReference type="NCBI Taxonomy" id="2184161"/>
    <lineage>
        <taxon>Bacteria</taxon>
        <taxon>Pseudomonadati</taxon>
        <taxon>Pseudomonadota</taxon>
        <taxon>Alphaproteobacteria</taxon>
        <taxon>Hyphomicrobiales</taxon>
        <taxon>Ahrensiaceae</taxon>
        <taxon>Oceaniradius</taxon>
    </lineage>
</organism>
<dbReference type="InterPro" id="IPR032466">
    <property type="entry name" value="Metal_Hydrolase"/>
</dbReference>
<evidence type="ECO:0000313" key="8">
    <source>
        <dbReference type="Proteomes" id="UP000246132"/>
    </source>
</evidence>
<dbReference type="Proteomes" id="UP000246132">
    <property type="component" value="Unassembled WGS sequence"/>
</dbReference>
<dbReference type="SUPFAM" id="SSF51556">
    <property type="entry name" value="Metallo-dependent hydrolases"/>
    <property type="match status" value="1"/>
</dbReference>
<dbReference type="NCBIfam" id="TIGR02022">
    <property type="entry name" value="hutF"/>
    <property type="match status" value="1"/>
</dbReference>
<dbReference type="InterPro" id="IPR010252">
    <property type="entry name" value="HutF"/>
</dbReference>
<keyword evidence="4" id="KW-0862">Zinc</keyword>
<dbReference type="Gene3D" id="3.20.20.140">
    <property type="entry name" value="Metal-dependent hydrolases"/>
    <property type="match status" value="1"/>
</dbReference>
<evidence type="ECO:0000256" key="3">
    <source>
        <dbReference type="ARBA" id="ARBA00022801"/>
    </source>
</evidence>
<dbReference type="GO" id="GO:0046872">
    <property type="term" value="F:metal ion binding"/>
    <property type="evidence" value="ECO:0007669"/>
    <property type="project" value="UniProtKB-KW"/>
</dbReference>
<dbReference type="Gene3D" id="2.30.40.10">
    <property type="entry name" value="Urease, subunit C, domain 1"/>
    <property type="match status" value="1"/>
</dbReference>
<feature type="domain" description="Amidohydrolase-related" evidence="5">
    <location>
        <begin position="49"/>
        <end position="423"/>
    </location>
</feature>
<evidence type="ECO:0000313" key="7">
    <source>
        <dbReference type="EMBL" id="RKF07974.1"/>
    </source>
</evidence>
<dbReference type="InterPro" id="IPR011059">
    <property type="entry name" value="Metal-dep_hydrolase_composite"/>
</dbReference>
<dbReference type="NCBIfam" id="NF006684">
    <property type="entry name" value="PRK09229.1-5"/>
    <property type="match status" value="1"/>
</dbReference>
<dbReference type="OrthoDB" id="9796020at2"/>
<accession>A0A3A8AMS7</accession>
<name>A0A3A8AMS7_9HYPH</name>
<dbReference type="NCBIfam" id="NF006681">
    <property type="entry name" value="PRK09229.1-2"/>
    <property type="match status" value="1"/>
</dbReference>
<dbReference type="InterPro" id="IPR055156">
    <property type="entry name" value="HutF-like_N"/>
</dbReference>
<reference evidence="7 8" key="1">
    <citation type="journal article" date="2018" name="Int. J. Syst. Bacteriol.">
        <title>Oceaniradius stylonemae gen. nov., sp. nov., isolated from a red alga, Stylonema cornu-cervi.</title>
        <authorList>
            <person name="Jeong S."/>
        </authorList>
    </citation>
    <scope>NUCLEOTIDE SEQUENCE [LARGE SCALE GENOMIC DNA]</scope>
    <source>
        <strain evidence="7 8">StC1</strain>
    </source>
</reference>
<evidence type="ECO:0000256" key="2">
    <source>
        <dbReference type="ARBA" id="ARBA00022723"/>
    </source>
</evidence>
<comment type="cofactor">
    <cofactor evidence="1">
        <name>Zn(2+)</name>
        <dbReference type="ChEBI" id="CHEBI:29105"/>
    </cofactor>
</comment>
<dbReference type="GO" id="GO:0050416">
    <property type="term" value="F:formimidoylglutamate deiminase activity"/>
    <property type="evidence" value="ECO:0007669"/>
    <property type="project" value="UniProtKB-EC"/>
</dbReference>
<dbReference type="GO" id="GO:0019239">
    <property type="term" value="F:deaminase activity"/>
    <property type="evidence" value="ECO:0007669"/>
    <property type="project" value="TreeGrafter"/>
</dbReference>
<dbReference type="EC" id="3.5.3.13" evidence="7"/>
<dbReference type="InterPro" id="IPR006680">
    <property type="entry name" value="Amidohydro-rel"/>
</dbReference>
<proteinExistence type="predicted"/>
<dbReference type="EMBL" id="QFWV02000004">
    <property type="protein sequence ID" value="RKF07974.1"/>
    <property type="molecule type" value="Genomic_DNA"/>
</dbReference>
<gene>
    <name evidence="7" type="ORF">DEM25_008515</name>
</gene>
<dbReference type="InterPro" id="IPR051607">
    <property type="entry name" value="Metallo-dep_hydrolases"/>
</dbReference>
<evidence type="ECO:0000259" key="5">
    <source>
        <dbReference type="Pfam" id="PF01979"/>
    </source>
</evidence>
<dbReference type="AlphaFoldDB" id="A0A3A8AMS7"/>
<dbReference type="Pfam" id="PF22429">
    <property type="entry name" value="HutF_N"/>
    <property type="match status" value="1"/>
</dbReference>
<dbReference type="SUPFAM" id="SSF51338">
    <property type="entry name" value="Composite domain of metallo-dependent hydrolases"/>
    <property type="match status" value="1"/>
</dbReference>
<dbReference type="PANTHER" id="PTHR11271:SF48">
    <property type="entry name" value="AMIDOHYDROLASE-RELATED DOMAIN-CONTAINING PROTEIN"/>
    <property type="match status" value="1"/>
</dbReference>
<evidence type="ECO:0000259" key="6">
    <source>
        <dbReference type="Pfam" id="PF22429"/>
    </source>
</evidence>
<dbReference type="PANTHER" id="PTHR11271">
    <property type="entry name" value="GUANINE DEAMINASE"/>
    <property type="match status" value="1"/>
</dbReference>
<feature type="domain" description="Formimidoylglutamate deiminase N-terminal" evidence="6">
    <location>
        <begin position="1"/>
        <end position="43"/>
    </location>
</feature>